<feature type="non-terminal residue" evidence="8">
    <location>
        <position position="1"/>
    </location>
</feature>
<dbReference type="PANTHER" id="PTHR30409">
    <property type="entry name" value="CARBAMATE KINASE"/>
    <property type="match status" value="1"/>
</dbReference>
<dbReference type="InterPro" id="IPR036393">
    <property type="entry name" value="AceGlu_kinase-like_sf"/>
</dbReference>
<dbReference type="InterPro" id="IPR001048">
    <property type="entry name" value="Asp/Glu/Uridylate_kinase"/>
</dbReference>
<dbReference type="Pfam" id="PF00696">
    <property type="entry name" value="AA_kinase"/>
    <property type="match status" value="1"/>
</dbReference>
<evidence type="ECO:0000256" key="2">
    <source>
        <dbReference type="ARBA" id="ARBA00011066"/>
    </source>
</evidence>
<dbReference type="Proteomes" id="UP000823900">
    <property type="component" value="Unassembled WGS sequence"/>
</dbReference>
<keyword evidence="4" id="KW-0808">Transferase</keyword>
<evidence type="ECO:0000313" key="8">
    <source>
        <dbReference type="EMBL" id="HJA70203.1"/>
    </source>
</evidence>
<accession>A0A9D2HH25</accession>
<evidence type="ECO:0000313" key="9">
    <source>
        <dbReference type="Proteomes" id="UP000823900"/>
    </source>
</evidence>
<sequence>PSPKPLEIVEKDVIKTLSDAGYIVICAGGGGIPVIYENGRLKGIEAVVDKDRASSLLAERIGADYLMILTGVEKVAINYGRPDMVELDELTIADAEKYMAEGQFPAGSMGPKVESACDFIKGSKGREACAIITSLDKMEEAMEGKTGTRIVNMNNYT</sequence>
<dbReference type="AlphaFoldDB" id="A0A9D2HH25"/>
<evidence type="ECO:0000256" key="3">
    <source>
        <dbReference type="ARBA" id="ARBA00013070"/>
    </source>
</evidence>
<dbReference type="GO" id="GO:0008804">
    <property type="term" value="F:carbamate kinase activity"/>
    <property type="evidence" value="ECO:0007669"/>
    <property type="project" value="UniProtKB-EC"/>
</dbReference>
<dbReference type="InterPro" id="IPR003964">
    <property type="entry name" value="Carb_kinase"/>
</dbReference>
<dbReference type="SUPFAM" id="SSF53633">
    <property type="entry name" value="Carbamate kinase-like"/>
    <property type="match status" value="1"/>
</dbReference>
<evidence type="ECO:0000256" key="1">
    <source>
        <dbReference type="ARBA" id="ARBA00005118"/>
    </source>
</evidence>
<comment type="catalytic activity">
    <reaction evidence="6">
        <text>hydrogencarbonate + NH4(+) + ATP = carbamoyl phosphate + ADP + H2O + H(+)</text>
        <dbReference type="Rhea" id="RHEA:10152"/>
        <dbReference type="ChEBI" id="CHEBI:15377"/>
        <dbReference type="ChEBI" id="CHEBI:15378"/>
        <dbReference type="ChEBI" id="CHEBI:17544"/>
        <dbReference type="ChEBI" id="CHEBI:28938"/>
        <dbReference type="ChEBI" id="CHEBI:30616"/>
        <dbReference type="ChEBI" id="CHEBI:58228"/>
        <dbReference type="ChEBI" id="CHEBI:456216"/>
        <dbReference type="EC" id="2.7.2.2"/>
    </reaction>
</comment>
<evidence type="ECO:0000256" key="6">
    <source>
        <dbReference type="ARBA" id="ARBA00048467"/>
    </source>
</evidence>
<proteinExistence type="inferred from homology"/>
<keyword evidence="5 8" id="KW-0418">Kinase</keyword>
<dbReference type="EC" id="2.7.2.2" evidence="3"/>
<feature type="domain" description="Aspartate/glutamate/uridylate kinase" evidence="7">
    <location>
        <begin position="3"/>
        <end position="124"/>
    </location>
</feature>
<organism evidence="8 9">
    <name type="scientific">Candidatus Lachnoclostridium stercoravium</name>
    <dbReference type="NCBI Taxonomy" id="2838633"/>
    <lineage>
        <taxon>Bacteria</taxon>
        <taxon>Bacillati</taxon>
        <taxon>Bacillota</taxon>
        <taxon>Clostridia</taxon>
        <taxon>Lachnospirales</taxon>
        <taxon>Lachnospiraceae</taxon>
    </lineage>
</organism>
<evidence type="ECO:0000259" key="7">
    <source>
        <dbReference type="Pfam" id="PF00696"/>
    </source>
</evidence>
<dbReference type="Gene3D" id="3.40.1160.10">
    <property type="entry name" value="Acetylglutamate kinase-like"/>
    <property type="match status" value="1"/>
</dbReference>
<protein>
    <recommendedName>
        <fullName evidence="3">carbamate kinase</fullName>
        <ecNumber evidence="3">2.7.2.2</ecNumber>
    </recommendedName>
</protein>
<comment type="caution">
    <text evidence="8">The sequence shown here is derived from an EMBL/GenBank/DDBJ whole genome shotgun (WGS) entry which is preliminary data.</text>
</comment>
<comment type="similarity">
    <text evidence="2">Belongs to the carbamate kinase family.</text>
</comment>
<dbReference type="PANTHER" id="PTHR30409:SF1">
    <property type="entry name" value="CARBAMATE KINASE-RELATED"/>
    <property type="match status" value="1"/>
</dbReference>
<name>A0A9D2HH25_9FIRM</name>
<dbReference type="GO" id="GO:0005829">
    <property type="term" value="C:cytosol"/>
    <property type="evidence" value="ECO:0007669"/>
    <property type="project" value="TreeGrafter"/>
</dbReference>
<gene>
    <name evidence="8" type="ORF">IAA07_01325</name>
</gene>
<evidence type="ECO:0000256" key="4">
    <source>
        <dbReference type="ARBA" id="ARBA00022679"/>
    </source>
</evidence>
<dbReference type="PRINTS" id="PR01469">
    <property type="entry name" value="CARBMTKINASE"/>
</dbReference>
<reference evidence="8" key="2">
    <citation type="submission" date="2021-04" db="EMBL/GenBank/DDBJ databases">
        <authorList>
            <person name="Gilroy R."/>
        </authorList>
    </citation>
    <scope>NUCLEOTIDE SEQUENCE</scope>
    <source>
        <strain evidence="8">CHK178-16964</strain>
    </source>
</reference>
<reference evidence="8" key="1">
    <citation type="journal article" date="2021" name="PeerJ">
        <title>Extensive microbial diversity within the chicken gut microbiome revealed by metagenomics and culture.</title>
        <authorList>
            <person name="Gilroy R."/>
            <person name="Ravi A."/>
            <person name="Getino M."/>
            <person name="Pursley I."/>
            <person name="Horton D.L."/>
            <person name="Alikhan N.F."/>
            <person name="Baker D."/>
            <person name="Gharbi K."/>
            <person name="Hall N."/>
            <person name="Watson M."/>
            <person name="Adriaenssens E.M."/>
            <person name="Foster-Nyarko E."/>
            <person name="Jarju S."/>
            <person name="Secka A."/>
            <person name="Antonio M."/>
            <person name="Oren A."/>
            <person name="Chaudhuri R.R."/>
            <person name="La Ragione R."/>
            <person name="Hildebrand F."/>
            <person name="Pallen M.J."/>
        </authorList>
    </citation>
    <scope>NUCLEOTIDE SEQUENCE</scope>
    <source>
        <strain evidence="8">CHK178-16964</strain>
    </source>
</reference>
<evidence type="ECO:0000256" key="5">
    <source>
        <dbReference type="ARBA" id="ARBA00022777"/>
    </source>
</evidence>
<comment type="pathway">
    <text evidence="1">Metabolic intermediate metabolism; carbamoyl phosphate degradation; CO(2) and NH(3) from carbamoyl phosphate: step 1/1.</text>
</comment>
<dbReference type="EMBL" id="DWZA01000012">
    <property type="protein sequence ID" value="HJA70203.1"/>
    <property type="molecule type" value="Genomic_DNA"/>
</dbReference>
<dbReference type="GO" id="GO:0019546">
    <property type="term" value="P:L-arginine deiminase pathway"/>
    <property type="evidence" value="ECO:0007669"/>
    <property type="project" value="TreeGrafter"/>
</dbReference>